<dbReference type="Gene3D" id="2.170.120.20">
    <property type="entry name" value="Ribosomal protein L25, beta domain"/>
    <property type="match status" value="1"/>
</dbReference>
<dbReference type="Pfam" id="PF14693">
    <property type="entry name" value="Ribosomal_TL5_C"/>
    <property type="match status" value="1"/>
</dbReference>
<evidence type="ECO:0000256" key="3">
    <source>
        <dbReference type="ARBA" id="ARBA00022980"/>
    </source>
</evidence>
<evidence type="ECO:0000256" key="2">
    <source>
        <dbReference type="ARBA" id="ARBA00022884"/>
    </source>
</evidence>
<comment type="similarity">
    <text evidence="5">Belongs to the bacterial ribosomal protein bL25 family. CTC subfamily.</text>
</comment>
<dbReference type="GO" id="GO:0022625">
    <property type="term" value="C:cytosolic large ribosomal subunit"/>
    <property type="evidence" value="ECO:0007669"/>
    <property type="project" value="TreeGrafter"/>
</dbReference>
<dbReference type="InterPro" id="IPR020056">
    <property type="entry name" value="Rbsml_bL25/Gln-tRNA_synth_N"/>
</dbReference>
<accession>A0A2G6KEN9</accession>
<dbReference type="EMBL" id="PDSK01000091">
    <property type="protein sequence ID" value="PIE34136.1"/>
    <property type="molecule type" value="Genomic_DNA"/>
</dbReference>
<dbReference type="InterPro" id="IPR029751">
    <property type="entry name" value="Ribosomal_L25_dom"/>
</dbReference>
<name>A0A2G6KEN9_9BACT</name>
<feature type="domain" description="Large ribosomal subunit protein bL25 beta" evidence="8">
    <location>
        <begin position="106"/>
        <end position="187"/>
    </location>
</feature>
<evidence type="ECO:0000259" key="8">
    <source>
        <dbReference type="Pfam" id="PF14693"/>
    </source>
</evidence>
<dbReference type="AlphaFoldDB" id="A0A2G6KEN9"/>
<dbReference type="InterPro" id="IPR037121">
    <property type="entry name" value="Ribosomal_bL25_C"/>
</dbReference>
<dbReference type="InterPro" id="IPR001021">
    <property type="entry name" value="Ribosomal_bL25_long"/>
</dbReference>
<evidence type="ECO:0000313" key="10">
    <source>
        <dbReference type="Proteomes" id="UP000230821"/>
    </source>
</evidence>
<evidence type="ECO:0000256" key="5">
    <source>
        <dbReference type="HAMAP-Rule" id="MF_01334"/>
    </source>
</evidence>
<organism evidence="9 10">
    <name type="scientific">candidate division KSB3 bacterium</name>
    <dbReference type="NCBI Taxonomy" id="2044937"/>
    <lineage>
        <taxon>Bacteria</taxon>
        <taxon>candidate division KSB3</taxon>
    </lineage>
</organism>
<dbReference type="NCBIfam" id="TIGR00731">
    <property type="entry name" value="bL25_bact_ctc"/>
    <property type="match status" value="1"/>
</dbReference>
<keyword evidence="1 5" id="KW-0699">rRNA-binding</keyword>
<dbReference type="GO" id="GO:0008097">
    <property type="term" value="F:5S rRNA binding"/>
    <property type="evidence" value="ECO:0007669"/>
    <property type="project" value="InterPro"/>
</dbReference>
<dbReference type="PANTHER" id="PTHR33284">
    <property type="entry name" value="RIBOSOMAL PROTEIN L25/GLN-TRNA SYNTHETASE, ANTI-CODON-BINDING DOMAIN-CONTAINING PROTEIN"/>
    <property type="match status" value="1"/>
</dbReference>
<keyword evidence="3 5" id="KW-0689">Ribosomal protein</keyword>
<keyword evidence="4 5" id="KW-0687">Ribonucleoprotein</keyword>
<comment type="caution">
    <text evidence="9">The sequence shown here is derived from an EMBL/GenBank/DDBJ whole genome shotgun (WGS) entry which is preliminary data.</text>
</comment>
<feature type="compositionally biased region" description="Basic and acidic residues" evidence="6">
    <location>
        <begin position="206"/>
        <end position="217"/>
    </location>
</feature>
<protein>
    <recommendedName>
        <fullName evidence="5">Large ribosomal subunit protein bL25</fullName>
    </recommendedName>
    <alternativeName>
        <fullName evidence="5">General stress protein CTC</fullName>
    </alternativeName>
</protein>
<dbReference type="GO" id="GO:0003735">
    <property type="term" value="F:structural constituent of ribosome"/>
    <property type="evidence" value="ECO:0007669"/>
    <property type="project" value="InterPro"/>
</dbReference>
<dbReference type="SUPFAM" id="SSF50715">
    <property type="entry name" value="Ribosomal protein L25-like"/>
    <property type="match status" value="1"/>
</dbReference>
<dbReference type="InterPro" id="IPR020930">
    <property type="entry name" value="Ribosomal_uL5_bac-type"/>
</dbReference>
<dbReference type="InterPro" id="IPR020057">
    <property type="entry name" value="Ribosomal_bL25_b-dom"/>
</dbReference>
<feature type="region of interest" description="Disordered" evidence="6">
    <location>
        <begin position="186"/>
        <end position="217"/>
    </location>
</feature>
<dbReference type="HAMAP" id="MF_01334">
    <property type="entry name" value="Ribosomal_bL25_CTC"/>
    <property type="match status" value="1"/>
</dbReference>
<dbReference type="Pfam" id="PF01386">
    <property type="entry name" value="Ribosomal_L25p"/>
    <property type="match status" value="1"/>
</dbReference>
<dbReference type="CDD" id="cd00495">
    <property type="entry name" value="Ribosomal_L25_TL5_CTC"/>
    <property type="match status" value="1"/>
</dbReference>
<evidence type="ECO:0000256" key="1">
    <source>
        <dbReference type="ARBA" id="ARBA00022730"/>
    </source>
</evidence>
<feature type="domain" description="Large ribosomal subunit protein bL25 L25" evidence="7">
    <location>
        <begin position="7"/>
        <end position="97"/>
    </location>
</feature>
<proteinExistence type="inferred from homology"/>
<feature type="compositionally biased region" description="Acidic residues" evidence="6">
    <location>
        <begin position="190"/>
        <end position="203"/>
    </location>
</feature>
<evidence type="ECO:0000256" key="4">
    <source>
        <dbReference type="ARBA" id="ARBA00023274"/>
    </source>
</evidence>
<evidence type="ECO:0000256" key="6">
    <source>
        <dbReference type="SAM" id="MobiDB-lite"/>
    </source>
</evidence>
<sequence length="217" mass="23419">MEQIQLTSNVRTATGKSAARQLRREGLTPAVLYGGSLGNISLTVDSLQLHKILAASGGETALINLQVADEKGTQTVPVIIKDYQLDPVARTLLHADFMEVTMGQALETHVPIETQGTSPGVKLGGVLEFVTRELTIECLPSKMLSHVELDISSLEIGSSLTVEDIKLGEDYKILTPADTVVVTVSVPSAEEAETEEDEEELTEPEVIQKGKKPEEEE</sequence>
<dbReference type="PANTHER" id="PTHR33284:SF1">
    <property type="entry name" value="RIBOSOMAL PROTEIN L25_GLN-TRNA SYNTHETASE, ANTI-CODON-BINDING DOMAIN-CONTAINING PROTEIN"/>
    <property type="match status" value="1"/>
</dbReference>
<keyword evidence="2 5" id="KW-0694">RNA-binding</keyword>
<gene>
    <name evidence="5" type="primary">rplY</name>
    <name evidence="5" type="synonym">ctc</name>
    <name evidence="9" type="ORF">CSA56_08310</name>
</gene>
<evidence type="ECO:0000259" key="7">
    <source>
        <dbReference type="Pfam" id="PF01386"/>
    </source>
</evidence>
<evidence type="ECO:0000313" key="9">
    <source>
        <dbReference type="EMBL" id="PIE34136.1"/>
    </source>
</evidence>
<dbReference type="GO" id="GO:0006412">
    <property type="term" value="P:translation"/>
    <property type="evidence" value="ECO:0007669"/>
    <property type="project" value="UniProtKB-UniRule"/>
</dbReference>
<dbReference type="InterPro" id="IPR011035">
    <property type="entry name" value="Ribosomal_bL25/Gln-tRNA_synth"/>
</dbReference>
<reference evidence="9 10" key="1">
    <citation type="submission" date="2017-10" db="EMBL/GenBank/DDBJ databases">
        <title>Novel microbial diversity and functional potential in the marine mammal oral microbiome.</title>
        <authorList>
            <person name="Dudek N.K."/>
            <person name="Sun C.L."/>
            <person name="Burstein D."/>
            <person name="Kantor R.S."/>
            <person name="Aliaga Goltsman D.S."/>
            <person name="Bik E.M."/>
            <person name="Thomas B.C."/>
            <person name="Banfield J.F."/>
            <person name="Relman D.A."/>
        </authorList>
    </citation>
    <scope>NUCLEOTIDE SEQUENCE [LARGE SCALE GENOMIC DNA]</scope>
    <source>
        <strain evidence="9">DOLJORAL78_47_16</strain>
    </source>
</reference>
<dbReference type="Proteomes" id="UP000230821">
    <property type="component" value="Unassembled WGS sequence"/>
</dbReference>
<comment type="function">
    <text evidence="5">This is one of the proteins that binds to the 5S RNA in the ribosome where it forms part of the central protuberance.</text>
</comment>
<dbReference type="Gene3D" id="2.40.240.10">
    <property type="entry name" value="Ribosomal Protein L25, Chain P"/>
    <property type="match status" value="1"/>
</dbReference>
<comment type="subunit">
    <text evidence="5">Part of the 50S ribosomal subunit; part of the 5S rRNA/L5/L18/L25 subcomplex. Contacts the 5S rRNA. Binds to the 5S rRNA independently of L5 and L18.</text>
</comment>